<dbReference type="GO" id="GO:0043200">
    <property type="term" value="P:response to amino acid"/>
    <property type="evidence" value="ECO:0007669"/>
    <property type="project" value="TreeGrafter"/>
</dbReference>
<protein>
    <submittedName>
        <fullName evidence="5">Lrp/AsnC family transcriptional regulator</fullName>
    </submittedName>
</protein>
<reference evidence="5 6" key="1">
    <citation type="submission" date="2018-09" db="EMBL/GenBank/DDBJ databases">
        <authorList>
            <person name="Wang Z."/>
        </authorList>
    </citation>
    <scope>NUCLEOTIDE SEQUENCE [LARGE SCALE GENOMIC DNA]</scope>
    <source>
        <strain evidence="5 6">ALS 81</strain>
    </source>
</reference>
<proteinExistence type="predicted"/>
<gene>
    <name evidence="5" type="ORF">DBZ36_14925</name>
</gene>
<dbReference type="GO" id="GO:0006355">
    <property type="term" value="P:regulation of DNA-templated transcription"/>
    <property type="evidence" value="ECO:0007669"/>
    <property type="project" value="UniProtKB-ARBA"/>
</dbReference>
<dbReference type="Pfam" id="PF01037">
    <property type="entry name" value="AsnC_trans_reg"/>
    <property type="match status" value="1"/>
</dbReference>
<dbReference type="Gene3D" id="3.30.70.920">
    <property type="match status" value="1"/>
</dbReference>
<dbReference type="InterPro" id="IPR019887">
    <property type="entry name" value="Tscrpt_reg_AsnC/Lrp_C"/>
</dbReference>
<keyword evidence="1" id="KW-0805">Transcription regulation</keyword>
<evidence type="ECO:0000313" key="6">
    <source>
        <dbReference type="Proteomes" id="UP000286482"/>
    </source>
</evidence>
<sequence>MKLDSKDKLILDLLQRDALLPVLEIAQRVGLSQTPCWRRIQKLEHHGFIKQRVALLDRGQLNLGVTVYVTVRTSQHNQQWLKSFKQLIAGIPEIVEAHRMSGSIDYLLQIVVPSIDIYDQVYQRLIENLEFTDVSSGFSMEVLKSTTALPTHYIED</sequence>
<dbReference type="SUPFAM" id="SSF46785">
    <property type="entry name" value="Winged helix' DNA-binding domain"/>
    <property type="match status" value="1"/>
</dbReference>
<keyword evidence="6" id="KW-1185">Reference proteome</keyword>
<keyword evidence="3" id="KW-0804">Transcription</keyword>
<evidence type="ECO:0000256" key="2">
    <source>
        <dbReference type="ARBA" id="ARBA00023125"/>
    </source>
</evidence>
<evidence type="ECO:0000259" key="4">
    <source>
        <dbReference type="PROSITE" id="PS50956"/>
    </source>
</evidence>
<dbReference type="SMART" id="SM00344">
    <property type="entry name" value="HTH_ASNC"/>
    <property type="match status" value="1"/>
</dbReference>
<keyword evidence="2" id="KW-0238">DNA-binding</keyword>
<evidence type="ECO:0000256" key="1">
    <source>
        <dbReference type="ARBA" id="ARBA00023015"/>
    </source>
</evidence>
<evidence type="ECO:0000313" key="5">
    <source>
        <dbReference type="EMBL" id="RKF15674.1"/>
    </source>
</evidence>
<dbReference type="InterPro" id="IPR036390">
    <property type="entry name" value="WH_DNA-bd_sf"/>
</dbReference>
<dbReference type="Pfam" id="PF13404">
    <property type="entry name" value="HTH_AsnC-type"/>
    <property type="match status" value="1"/>
</dbReference>
<organism evidence="5 6">
    <name type="scientific">Alginatibacterium sediminis</name>
    <dbReference type="NCBI Taxonomy" id="2164068"/>
    <lineage>
        <taxon>Bacteria</taxon>
        <taxon>Pseudomonadati</taxon>
        <taxon>Pseudomonadota</taxon>
        <taxon>Gammaproteobacteria</taxon>
        <taxon>Alteromonadales</taxon>
        <taxon>Alteromonadaceae</taxon>
        <taxon>Alginatibacterium</taxon>
    </lineage>
</organism>
<dbReference type="InterPro" id="IPR000485">
    <property type="entry name" value="AsnC-type_HTH_dom"/>
</dbReference>
<name>A0A420E8S9_9ALTE</name>
<dbReference type="Proteomes" id="UP000286482">
    <property type="component" value="Unassembled WGS sequence"/>
</dbReference>
<dbReference type="PROSITE" id="PS50956">
    <property type="entry name" value="HTH_ASNC_2"/>
    <property type="match status" value="1"/>
</dbReference>
<dbReference type="OrthoDB" id="166264at2"/>
<dbReference type="PANTHER" id="PTHR30154:SF17">
    <property type="entry name" value="DNA-BINDING TRANSCRIPTIONAL ACTIVATOR DECR"/>
    <property type="match status" value="1"/>
</dbReference>
<evidence type="ECO:0000256" key="3">
    <source>
        <dbReference type="ARBA" id="ARBA00023163"/>
    </source>
</evidence>
<dbReference type="PANTHER" id="PTHR30154">
    <property type="entry name" value="LEUCINE-RESPONSIVE REGULATORY PROTEIN"/>
    <property type="match status" value="1"/>
</dbReference>
<dbReference type="CDD" id="cd00090">
    <property type="entry name" value="HTH_ARSR"/>
    <property type="match status" value="1"/>
</dbReference>
<dbReference type="AlphaFoldDB" id="A0A420E8S9"/>
<feature type="domain" description="HTH asnC-type" evidence="4">
    <location>
        <begin position="3"/>
        <end position="64"/>
    </location>
</feature>
<accession>A0A420E8S9</accession>
<dbReference type="RefSeq" id="WP_120355760.1">
    <property type="nucleotide sequence ID" value="NZ_RAQO01000008.1"/>
</dbReference>
<dbReference type="InterPro" id="IPR019885">
    <property type="entry name" value="Tscrpt_reg_HTH_AsnC-type_CS"/>
</dbReference>
<dbReference type="PRINTS" id="PR00033">
    <property type="entry name" value="HTHASNC"/>
</dbReference>
<dbReference type="Gene3D" id="1.10.10.10">
    <property type="entry name" value="Winged helix-like DNA-binding domain superfamily/Winged helix DNA-binding domain"/>
    <property type="match status" value="1"/>
</dbReference>
<dbReference type="SUPFAM" id="SSF54909">
    <property type="entry name" value="Dimeric alpha+beta barrel"/>
    <property type="match status" value="1"/>
</dbReference>
<comment type="caution">
    <text evidence="5">The sequence shown here is derived from an EMBL/GenBank/DDBJ whole genome shotgun (WGS) entry which is preliminary data.</text>
</comment>
<dbReference type="EMBL" id="RAQO01000008">
    <property type="protein sequence ID" value="RKF15674.1"/>
    <property type="molecule type" value="Genomic_DNA"/>
</dbReference>
<dbReference type="InterPro" id="IPR019888">
    <property type="entry name" value="Tscrpt_reg_AsnC-like"/>
</dbReference>
<dbReference type="PROSITE" id="PS00519">
    <property type="entry name" value="HTH_ASNC_1"/>
    <property type="match status" value="1"/>
</dbReference>
<dbReference type="GO" id="GO:0005829">
    <property type="term" value="C:cytosol"/>
    <property type="evidence" value="ECO:0007669"/>
    <property type="project" value="TreeGrafter"/>
</dbReference>
<dbReference type="InterPro" id="IPR011991">
    <property type="entry name" value="ArsR-like_HTH"/>
</dbReference>
<dbReference type="InterPro" id="IPR011008">
    <property type="entry name" value="Dimeric_a/b-barrel"/>
</dbReference>
<dbReference type="InterPro" id="IPR036388">
    <property type="entry name" value="WH-like_DNA-bd_sf"/>
</dbReference>
<dbReference type="GO" id="GO:0043565">
    <property type="term" value="F:sequence-specific DNA binding"/>
    <property type="evidence" value="ECO:0007669"/>
    <property type="project" value="InterPro"/>
</dbReference>